<accession>A0AAD9LI19</accession>
<protein>
    <submittedName>
        <fullName evidence="1">Uncharacterized protein</fullName>
    </submittedName>
</protein>
<keyword evidence="2" id="KW-1185">Reference proteome</keyword>
<proteinExistence type="predicted"/>
<reference evidence="1" key="1">
    <citation type="journal article" date="2014" name="Nucleic Acids Res.">
        <title>The evolutionary dynamics of variant antigen genes in Babesia reveal a history of genomic innovation underlying host-parasite interaction.</title>
        <authorList>
            <person name="Jackson A.P."/>
            <person name="Otto T.D."/>
            <person name="Darby A."/>
            <person name="Ramaprasad A."/>
            <person name="Xia D."/>
            <person name="Echaide I.E."/>
            <person name="Farber M."/>
            <person name="Gahlot S."/>
            <person name="Gamble J."/>
            <person name="Gupta D."/>
            <person name="Gupta Y."/>
            <person name="Jackson L."/>
            <person name="Malandrin L."/>
            <person name="Malas T.B."/>
            <person name="Moussa E."/>
            <person name="Nair M."/>
            <person name="Reid A.J."/>
            <person name="Sanders M."/>
            <person name="Sharma J."/>
            <person name="Tracey A."/>
            <person name="Quail M.A."/>
            <person name="Weir W."/>
            <person name="Wastling J.M."/>
            <person name="Hall N."/>
            <person name="Willadsen P."/>
            <person name="Lingelbach K."/>
            <person name="Shiels B."/>
            <person name="Tait A."/>
            <person name="Berriman M."/>
            <person name="Allred D.R."/>
            <person name="Pain A."/>
        </authorList>
    </citation>
    <scope>NUCLEOTIDE SEQUENCE</scope>
    <source>
        <strain evidence="1">1802A</strain>
    </source>
</reference>
<dbReference type="AlphaFoldDB" id="A0AAD9LI19"/>
<dbReference type="EMBL" id="JAHBMH010000033">
    <property type="protein sequence ID" value="KAK1937250.1"/>
    <property type="molecule type" value="Genomic_DNA"/>
</dbReference>
<dbReference type="Proteomes" id="UP001195914">
    <property type="component" value="Unassembled WGS sequence"/>
</dbReference>
<reference evidence="1" key="2">
    <citation type="submission" date="2021-05" db="EMBL/GenBank/DDBJ databases">
        <authorList>
            <person name="Pain A."/>
        </authorList>
    </citation>
    <scope>NUCLEOTIDE SEQUENCE</scope>
    <source>
        <strain evidence="1">1802A</strain>
    </source>
</reference>
<sequence>MVSSKHFNLGGVEETLKSLSVDRKLSCMLVRDYTSIRIASLNDSITSFRNSTAEDSLKKRLQSLISDSIENVKHLEDLLDNVDKASTLGMSDLSILDTVRLWKRDIALRIVLLNNMSVCDTLDLQRLLFMWLDSPYKHKLPFESN</sequence>
<comment type="caution">
    <text evidence="1">The sequence shown here is derived from an EMBL/GenBank/DDBJ whole genome shotgun (WGS) entry which is preliminary data.</text>
</comment>
<evidence type="ECO:0000313" key="1">
    <source>
        <dbReference type="EMBL" id="KAK1937250.1"/>
    </source>
</evidence>
<evidence type="ECO:0000313" key="2">
    <source>
        <dbReference type="Proteomes" id="UP001195914"/>
    </source>
</evidence>
<gene>
    <name evidence="1" type="ORF">X943_000455</name>
</gene>
<organism evidence="1 2">
    <name type="scientific">Babesia divergens</name>
    <dbReference type="NCBI Taxonomy" id="32595"/>
    <lineage>
        <taxon>Eukaryota</taxon>
        <taxon>Sar</taxon>
        <taxon>Alveolata</taxon>
        <taxon>Apicomplexa</taxon>
        <taxon>Aconoidasida</taxon>
        <taxon>Piroplasmida</taxon>
        <taxon>Babesiidae</taxon>
        <taxon>Babesia</taxon>
    </lineage>
</organism>
<name>A0AAD9LI19_BABDI</name>